<accession>A4CP53</accession>
<dbReference type="AlphaFoldDB" id="A4CP53"/>
<protein>
    <submittedName>
        <fullName evidence="1">Uncharacterized protein</fullName>
    </submittedName>
</protein>
<dbReference type="OrthoDB" id="1289432at2"/>
<keyword evidence="2" id="KW-1185">Reference proteome</keyword>
<dbReference type="EMBL" id="CP001712">
    <property type="protein sequence ID" value="EAR14670.1"/>
    <property type="molecule type" value="Genomic_DNA"/>
</dbReference>
<dbReference type="STRING" id="313596.RB2501_01301"/>
<organism evidence="1 2">
    <name type="scientific">Robiginitalea biformata (strain ATCC BAA-864 / DSM 15991 / KCTC 12146 / HTCC2501)</name>
    <dbReference type="NCBI Taxonomy" id="313596"/>
    <lineage>
        <taxon>Bacteria</taxon>
        <taxon>Pseudomonadati</taxon>
        <taxon>Bacteroidota</taxon>
        <taxon>Flavobacteriia</taxon>
        <taxon>Flavobacteriales</taxon>
        <taxon>Flavobacteriaceae</taxon>
        <taxon>Robiginitalea</taxon>
    </lineage>
</organism>
<dbReference type="Proteomes" id="UP000009049">
    <property type="component" value="Chromosome"/>
</dbReference>
<dbReference type="KEGG" id="rbi:RB2501_01301"/>
<dbReference type="HOGENOM" id="CLU_382577_0_0_10"/>
<gene>
    <name evidence="1" type="ordered locus">RB2501_01301</name>
</gene>
<dbReference type="eggNOG" id="ENOG503492A">
    <property type="taxonomic scope" value="Bacteria"/>
</dbReference>
<evidence type="ECO:0000313" key="1">
    <source>
        <dbReference type="EMBL" id="EAR14670.1"/>
    </source>
</evidence>
<reference evidence="1 2" key="1">
    <citation type="journal article" date="2009" name="J. Bacteriol.">
        <title>Complete genome sequence of Robiginitalea biformata HTCC2501.</title>
        <authorList>
            <person name="Oh H.M."/>
            <person name="Giovannoni S.J."/>
            <person name="Lee K."/>
            <person name="Ferriera S."/>
            <person name="Johnson J."/>
            <person name="Cho J.C."/>
        </authorList>
    </citation>
    <scope>NUCLEOTIDE SEQUENCE [LARGE SCALE GENOMIC DNA]</scope>
    <source>
        <strain evidence="2">ATCC BAA-864 / HTCC2501 / KCTC 12146</strain>
    </source>
</reference>
<proteinExistence type="predicted"/>
<name>A4CP53_ROBBH</name>
<dbReference type="RefSeq" id="WP_015755457.1">
    <property type="nucleotide sequence ID" value="NC_013222.1"/>
</dbReference>
<evidence type="ECO:0000313" key="2">
    <source>
        <dbReference type="Proteomes" id="UP000009049"/>
    </source>
</evidence>
<sequence length="723" mass="77952">MAGTIKIRFTVQELDFSPLTRGRVNIKFQTAGGQVVDMFEDLVQGAPSAYKFQEVPYQVGLESSTNYGQAVNYANAFNRDWSFTGVQLTGGLQQANIQASVVGNEVTLTAQTGTFLAGSIYNGNVLIVDIDPPSNTADPVTPVISVVKEGTGYCSVINYNVTATAGVAPYSLVVNGVEQIPGWNGNTTTIALARDSVAKIWIVDNDGNLSQPTVESNGKVNVPRKLSPANFETVLTPAAGSADLTVNWPAPVAGVTPIEYSLTASDAVAAGTYQTSNVFPGVLDGTYKLWIRDVYGCEISKTVTVVGYADAANGSTLKYFRISDFNSLSFSRRSSGRKNYDTALSFEEAVGLPKKVFFDFTAEDQIQTQFKSSFPFHQVTLFKCDGTKEDLNFLEIQQNIGVAEKVDCRTYPVSTGVTGVYFIGGDLYEPGTLTVVGDSPYSSGLPSWAEVGQFVSLGALGTKEIKSIGYDTDLGVLYFTVDASIAAAADDTVQATYNRHDYNLFRVDFPMSKVSNRAFLRIEAGYSSSEIEVTYQSEAIRRITDTSKYLKIQWSGFKNLGDMVFVDGYQGIMWVKGRIRPTPFGESKTFDGTDEVYSLSQKQRTDQRASIPLMTPKQWVKFGLVSAMAEGGTLLIEDMELVRLGGIEAEELGDSNYSNVECEFAYTGDGLNEVSSEAVLNPSTGTVGGGGTGKIPTGTTVSLLRLSDGTFVRFTDGAFLAVG</sequence>